<evidence type="ECO:0000256" key="8">
    <source>
        <dbReference type="SAM" id="MobiDB-lite"/>
    </source>
</evidence>
<organism evidence="10 11">
    <name type="scientific">Pigmentiphaga daeguensis</name>
    <dbReference type="NCBI Taxonomy" id="414049"/>
    <lineage>
        <taxon>Bacteria</taxon>
        <taxon>Pseudomonadati</taxon>
        <taxon>Pseudomonadota</taxon>
        <taxon>Betaproteobacteria</taxon>
        <taxon>Burkholderiales</taxon>
        <taxon>Alcaligenaceae</taxon>
        <taxon>Pigmentiphaga</taxon>
    </lineage>
</organism>
<protein>
    <recommendedName>
        <fullName evidence="3">Flagellar assembly protein FliH</fullName>
    </recommendedName>
</protein>
<dbReference type="RefSeq" id="WP_087841503.1">
    <property type="nucleotide sequence ID" value="NZ_BAAAEN010000002.1"/>
</dbReference>
<evidence type="ECO:0000256" key="5">
    <source>
        <dbReference type="ARBA" id="ARBA00022795"/>
    </source>
</evidence>
<comment type="similarity">
    <text evidence="2">Belongs to the FliH family.</text>
</comment>
<proteinExistence type="inferred from homology"/>
<keyword evidence="5" id="KW-1005">Bacterial flagellum biogenesis</keyword>
<feature type="compositionally biased region" description="Low complexity" evidence="8">
    <location>
        <begin position="71"/>
        <end position="87"/>
    </location>
</feature>
<evidence type="ECO:0000313" key="11">
    <source>
        <dbReference type="Proteomes" id="UP001501706"/>
    </source>
</evidence>
<evidence type="ECO:0000256" key="3">
    <source>
        <dbReference type="ARBA" id="ARBA00016507"/>
    </source>
</evidence>
<feature type="compositionally biased region" description="Basic and acidic residues" evidence="8">
    <location>
        <begin position="59"/>
        <end position="70"/>
    </location>
</feature>
<keyword evidence="4" id="KW-0813">Transport</keyword>
<sequence length="270" mass="29294">MSEPLLGARRILRADEGRNLPVWRLDTFGDASMQGETRRRPQTPDEKRAIEAALAAARQEADRRAREQAARQETTAPEPAVAEAAQPPVAPAPAPAPAVDPAEVERIKTAAFDEGYAAGYDHGSAAARREAEQLQAMAHAASGVFDRFETDLAPRLLELAAEIARQVIQRELALDNNVILAVVRDAFNQLMGGETGKQLLLHPSDVQLVRAHLGEELELGQWKIVEDAGVEAGGCRISTQQSDIDATLGTRWKRTLATLGQDSAWSDERA</sequence>
<evidence type="ECO:0000256" key="2">
    <source>
        <dbReference type="ARBA" id="ARBA00006602"/>
    </source>
</evidence>
<gene>
    <name evidence="10" type="ORF">GCM10009097_07330</name>
</gene>
<name>A0ABN1BBG9_9BURK</name>
<comment type="caution">
    <text evidence="10">The sequence shown here is derived from an EMBL/GenBank/DDBJ whole genome shotgun (WGS) entry which is preliminary data.</text>
</comment>
<keyword evidence="6" id="KW-0653">Protein transport</keyword>
<accession>A0ABN1BBG9</accession>
<dbReference type="Proteomes" id="UP001501706">
    <property type="component" value="Unassembled WGS sequence"/>
</dbReference>
<evidence type="ECO:0000313" key="10">
    <source>
        <dbReference type="EMBL" id="GAA0493968.1"/>
    </source>
</evidence>
<evidence type="ECO:0000256" key="7">
    <source>
        <dbReference type="ARBA" id="ARBA00023225"/>
    </source>
</evidence>
<keyword evidence="11" id="KW-1185">Reference proteome</keyword>
<evidence type="ECO:0000259" key="9">
    <source>
        <dbReference type="Pfam" id="PF02108"/>
    </source>
</evidence>
<evidence type="ECO:0000256" key="4">
    <source>
        <dbReference type="ARBA" id="ARBA00022448"/>
    </source>
</evidence>
<dbReference type="InterPro" id="IPR051472">
    <property type="entry name" value="T3SS_Stator/FliH"/>
</dbReference>
<keyword evidence="7" id="KW-1006">Bacterial flagellum protein export</keyword>
<dbReference type="InterPro" id="IPR018035">
    <property type="entry name" value="Flagellar_FliH/T3SS_HrpE"/>
</dbReference>
<evidence type="ECO:0000256" key="6">
    <source>
        <dbReference type="ARBA" id="ARBA00022927"/>
    </source>
</evidence>
<comment type="function">
    <text evidence="1">Needed for flagellar regrowth and assembly.</text>
</comment>
<feature type="region of interest" description="Disordered" evidence="8">
    <location>
        <begin position="28"/>
        <end position="101"/>
    </location>
</feature>
<reference evidence="10 11" key="1">
    <citation type="journal article" date="2019" name="Int. J. Syst. Evol. Microbiol.">
        <title>The Global Catalogue of Microorganisms (GCM) 10K type strain sequencing project: providing services to taxonomists for standard genome sequencing and annotation.</title>
        <authorList>
            <consortium name="The Broad Institute Genomics Platform"/>
            <consortium name="The Broad Institute Genome Sequencing Center for Infectious Disease"/>
            <person name="Wu L."/>
            <person name="Ma J."/>
        </authorList>
    </citation>
    <scope>NUCLEOTIDE SEQUENCE [LARGE SCALE GENOMIC DNA]</scope>
    <source>
        <strain evidence="10 11">JCM 14330</strain>
    </source>
</reference>
<feature type="compositionally biased region" description="Basic and acidic residues" evidence="8">
    <location>
        <begin position="36"/>
        <end position="50"/>
    </location>
</feature>
<feature type="domain" description="Flagellar assembly protein FliH/Type III secretion system HrpE" evidence="9">
    <location>
        <begin position="130"/>
        <end position="254"/>
    </location>
</feature>
<evidence type="ECO:0000256" key="1">
    <source>
        <dbReference type="ARBA" id="ARBA00003041"/>
    </source>
</evidence>
<dbReference type="PANTHER" id="PTHR34982">
    <property type="entry name" value="YOP PROTEINS TRANSLOCATION PROTEIN L"/>
    <property type="match status" value="1"/>
</dbReference>
<dbReference type="EMBL" id="BAAAEN010000002">
    <property type="protein sequence ID" value="GAA0493968.1"/>
    <property type="molecule type" value="Genomic_DNA"/>
</dbReference>
<dbReference type="Pfam" id="PF02108">
    <property type="entry name" value="FliH"/>
    <property type="match status" value="1"/>
</dbReference>
<dbReference type="PANTHER" id="PTHR34982:SF1">
    <property type="entry name" value="FLAGELLAR ASSEMBLY PROTEIN FLIH"/>
    <property type="match status" value="1"/>
</dbReference>
<feature type="compositionally biased region" description="Pro residues" evidence="8">
    <location>
        <begin position="88"/>
        <end position="98"/>
    </location>
</feature>